<organism evidence="1 2">
    <name type="scientific">Larinioides sclopetarius</name>
    <dbReference type="NCBI Taxonomy" id="280406"/>
    <lineage>
        <taxon>Eukaryota</taxon>
        <taxon>Metazoa</taxon>
        <taxon>Ecdysozoa</taxon>
        <taxon>Arthropoda</taxon>
        <taxon>Chelicerata</taxon>
        <taxon>Arachnida</taxon>
        <taxon>Araneae</taxon>
        <taxon>Araneomorphae</taxon>
        <taxon>Entelegynae</taxon>
        <taxon>Araneoidea</taxon>
        <taxon>Araneidae</taxon>
        <taxon>Larinioides</taxon>
    </lineage>
</organism>
<name>A0AAV1ZYP3_9ARAC</name>
<gene>
    <name evidence="1" type="ORF">LARSCL_LOCUS8569</name>
</gene>
<dbReference type="Proteomes" id="UP001497382">
    <property type="component" value="Unassembled WGS sequence"/>
</dbReference>
<evidence type="ECO:0000313" key="2">
    <source>
        <dbReference type="Proteomes" id="UP001497382"/>
    </source>
</evidence>
<evidence type="ECO:0008006" key="3">
    <source>
        <dbReference type="Google" id="ProtNLM"/>
    </source>
</evidence>
<evidence type="ECO:0000313" key="1">
    <source>
        <dbReference type="EMBL" id="CAL1276314.1"/>
    </source>
</evidence>
<comment type="caution">
    <text evidence="1">The sequence shown here is derived from an EMBL/GenBank/DDBJ whole genome shotgun (WGS) entry which is preliminary data.</text>
</comment>
<sequence length="33" mass="3807">MKGNIGIFSTRVDKKGLKFDLATWRQAAQLWIL</sequence>
<keyword evidence="2" id="KW-1185">Reference proteome</keyword>
<dbReference type="AlphaFoldDB" id="A0AAV1ZYP3"/>
<proteinExistence type="predicted"/>
<protein>
    <recommendedName>
        <fullName evidence="3">Photosystem II protein D2</fullName>
    </recommendedName>
</protein>
<dbReference type="EMBL" id="CAXIEN010000092">
    <property type="protein sequence ID" value="CAL1276314.1"/>
    <property type="molecule type" value="Genomic_DNA"/>
</dbReference>
<accession>A0AAV1ZYP3</accession>
<reference evidence="1 2" key="1">
    <citation type="submission" date="2024-04" db="EMBL/GenBank/DDBJ databases">
        <authorList>
            <person name="Rising A."/>
            <person name="Reimegard J."/>
            <person name="Sonavane S."/>
            <person name="Akerstrom W."/>
            <person name="Nylinder S."/>
            <person name="Hedman E."/>
            <person name="Kallberg Y."/>
        </authorList>
    </citation>
    <scope>NUCLEOTIDE SEQUENCE [LARGE SCALE GENOMIC DNA]</scope>
</reference>